<keyword evidence="14" id="KW-1185">Reference proteome</keyword>
<dbReference type="FunFam" id="3.40.50.300:FF:000053">
    <property type="entry name" value="Signal recognition particle receptor FtsY"/>
    <property type="match status" value="1"/>
</dbReference>
<feature type="compositionally biased region" description="Basic and acidic residues" evidence="11">
    <location>
        <begin position="36"/>
        <end position="105"/>
    </location>
</feature>
<dbReference type="SUPFAM" id="SSF52540">
    <property type="entry name" value="P-loop containing nucleoside triphosphate hydrolases"/>
    <property type="match status" value="1"/>
</dbReference>
<evidence type="ECO:0000256" key="1">
    <source>
        <dbReference type="ARBA" id="ARBA00022475"/>
    </source>
</evidence>
<evidence type="ECO:0000256" key="10">
    <source>
        <dbReference type="HAMAP-Rule" id="MF_00920"/>
    </source>
</evidence>
<keyword evidence="7 10" id="KW-0675">Receptor</keyword>
<keyword evidence="5 10" id="KW-0342">GTP-binding</keyword>
<feature type="compositionally biased region" description="Low complexity" evidence="11">
    <location>
        <begin position="227"/>
        <end position="236"/>
    </location>
</feature>
<feature type="binding site" evidence="10">
    <location>
        <begin position="498"/>
        <end position="501"/>
    </location>
    <ligand>
        <name>GTP</name>
        <dbReference type="ChEBI" id="CHEBI:37565"/>
    </ligand>
</feature>
<sequence>MAEKKKRGFMSWLGFGRKNDEQDAQQKAAEQARLAAEAEAKAKAQAEEEARLAAEAEAKAQAEEQARLAAEAEAKAQAEEQARLAAEAEAKAQAEEEARLVAEAEAKAQAEEQARLVAEAEAKAQAEEAARVAAEAEAKAQAEEEARLAAEAEAKAQAEEAARLAAEAEAKALAEEQARLAAEAEAKAQAEEEARLAAEAEAKAQAEEQARLAAEAEAKAQAEEQARLAAEQAAQAEQEKPKKEGFFARLKRGLQKTKVNLGAGFFGLFSGKKIDDELFEELEEQLLIADVGMDTTTKIIDSLTDKASRKELKDGEALYGILKQEMADILSKVEKPLDVEKKDGPFVILMVGVNGVGKTTTIGKLAKQFQQQGKSVMLAAGDTFRAAAVEQLQVWGDRNNVPVIAQHTGADSASVIYDAIEAAKARNVDVVIADTAGRLQNKANLMEELKKIVRVMKKLDENAPHEIMLTIDAGTGQNAISQARLFNDIAPLSGITLTKLDGTAKGGVIFAVADQFNIPIRYIGVGEGIDDLRPFVAEDFIEALFSQED</sequence>
<comment type="subcellular location">
    <subcellularLocation>
        <location evidence="10">Cell membrane</location>
        <topology evidence="10">Peripheral membrane protein</topology>
        <orientation evidence="10">Cytoplasmic side</orientation>
    </subcellularLocation>
    <subcellularLocation>
        <location evidence="10">Cytoplasm</location>
    </subcellularLocation>
</comment>
<dbReference type="InterPro" id="IPR036225">
    <property type="entry name" value="SRP/SRP_N"/>
</dbReference>
<dbReference type="eggNOG" id="COG0552">
    <property type="taxonomic scope" value="Bacteria"/>
</dbReference>
<proteinExistence type="inferred from homology"/>
<dbReference type="SMART" id="SM00963">
    <property type="entry name" value="SRP54_N"/>
    <property type="match status" value="1"/>
</dbReference>
<evidence type="ECO:0000259" key="12">
    <source>
        <dbReference type="PROSITE" id="PS00300"/>
    </source>
</evidence>
<dbReference type="GO" id="GO:0005737">
    <property type="term" value="C:cytoplasm"/>
    <property type="evidence" value="ECO:0007669"/>
    <property type="project" value="UniProtKB-SubCell"/>
</dbReference>
<dbReference type="EMBL" id="ANFM02000002">
    <property type="protein sequence ID" value="EOD81792.1"/>
    <property type="molecule type" value="Genomic_DNA"/>
</dbReference>
<dbReference type="InterPro" id="IPR003593">
    <property type="entry name" value="AAA+_ATPase"/>
</dbReference>
<comment type="function">
    <text evidence="9 10">Involved in targeting and insertion of nascent membrane proteins into the cytoplasmic membrane. Acts as a receptor for the complex formed by the signal recognition particle (SRP) and the ribosome-nascent chain (RNC). Interaction with SRP-RNC leads to the transfer of the RNC complex to the Sec translocase for insertion into the membrane, the hydrolysis of GTP by both Ffh and FtsY, and the dissociation of the SRP-FtsY complex into the individual components.</text>
</comment>
<feature type="region of interest" description="Disordered" evidence="11">
    <location>
        <begin position="223"/>
        <end position="242"/>
    </location>
</feature>
<evidence type="ECO:0000256" key="11">
    <source>
        <dbReference type="SAM" id="MobiDB-lite"/>
    </source>
</evidence>
<dbReference type="InterPro" id="IPR027417">
    <property type="entry name" value="P-loop_NTPase"/>
</dbReference>
<dbReference type="Pfam" id="PF00448">
    <property type="entry name" value="SRP54"/>
    <property type="match status" value="1"/>
</dbReference>
<keyword evidence="4 10" id="KW-0378">Hydrolase</keyword>
<dbReference type="GO" id="GO:0005886">
    <property type="term" value="C:plasma membrane"/>
    <property type="evidence" value="ECO:0007669"/>
    <property type="project" value="UniProtKB-SubCell"/>
</dbReference>
<dbReference type="NCBIfam" id="TIGR00064">
    <property type="entry name" value="ftsY"/>
    <property type="match status" value="1"/>
</dbReference>
<evidence type="ECO:0000256" key="9">
    <source>
        <dbReference type="ARBA" id="ARBA00053570"/>
    </source>
</evidence>
<feature type="region of interest" description="Disordered" evidence="11">
    <location>
        <begin position="126"/>
        <end position="164"/>
    </location>
</feature>
<dbReference type="GO" id="GO:0006614">
    <property type="term" value="P:SRP-dependent cotranslational protein targeting to membrane"/>
    <property type="evidence" value="ECO:0007669"/>
    <property type="project" value="InterPro"/>
</dbReference>
<dbReference type="SUPFAM" id="SSF47364">
    <property type="entry name" value="Domain of the SRP/SRP receptor G-proteins"/>
    <property type="match status" value="1"/>
</dbReference>
<feature type="region of interest" description="Disordered" evidence="11">
    <location>
        <begin position="1"/>
        <end position="105"/>
    </location>
</feature>
<dbReference type="Pfam" id="PF02881">
    <property type="entry name" value="SRP54_N"/>
    <property type="match status" value="1"/>
</dbReference>
<dbReference type="Gene3D" id="1.20.120.140">
    <property type="entry name" value="Signal recognition particle SRP54, nucleotide-binding domain"/>
    <property type="match status" value="1"/>
</dbReference>
<evidence type="ECO:0000256" key="6">
    <source>
        <dbReference type="ARBA" id="ARBA00023136"/>
    </source>
</evidence>
<feature type="binding site" evidence="10">
    <location>
        <begin position="352"/>
        <end position="359"/>
    </location>
    <ligand>
        <name>GTP</name>
        <dbReference type="ChEBI" id="CHEBI:37565"/>
    </ligand>
</feature>
<comment type="caution">
    <text evidence="13">The sequence shown here is derived from an EMBL/GenBank/DDBJ whole genome shotgun (WGS) entry which is preliminary data.</text>
</comment>
<comment type="catalytic activity">
    <reaction evidence="8 10">
        <text>GTP + H2O = GDP + phosphate + H(+)</text>
        <dbReference type="Rhea" id="RHEA:19669"/>
        <dbReference type="ChEBI" id="CHEBI:15377"/>
        <dbReference type="ChEBI" id="CHEBI:15378"/>
        <dbReference type="ChEBI" id="CHEBI:37565"/>
        <dbReference type="ChEBI" id="CHEBI:43474"/>
        <dbReference type="ChEBI" id="CHEBI:58189"/>
        <dbReference type="EC" id="3.6.5.4"/>
    </reaction>
</comment>
<evidence type="ECO:0000256" key="4">
    <source>
        <dbReference type="ARBA" id="ARBA00022801"/>
    </source>
</evidence>
<evidence type="ECO:0000256" key="5">
    <source>
        <dbReference type="ARBA" id="ARBA00023134"/>
    </source>
</evidence>
<dbReference type="AlphaFoldDB" id="R1IWE2"/>
<keyword evidence="3 10" id="KW-0547">Nucleotide-binding</keyword>
<dbReference type="SMART" id="SM00382">
    <property type="entry name" value="AAA"/>
    <property type="match status" value="1"/>
</dbReference>
<dbReference type="CDD" id="cd17874">
    <property type="entry name" value="FtsY"/>
    <property type="match status" value="1"/>
</dbReference>
<evidence type="ECO:0000313" key="13">
    <source>
        <dbReference type="EMBL" id="EOD81792.1"/>
    </source>
</evidence>
<evidence type="ECO:0000256" key="3">
    <source>
        <dbReference type="ARBA" id="ARBA00022741"/>
    </source>
</evidence>
<comment type="similarity">
    <text evidence="10">Belongs to the GTP-binding SRP family. FtsY subfamily.</text>
</comment>
<dbReference type="FunFam" id="1.20.120.140:FF:000002">
    <property type="entry name" value="Signal recognition particle receptor FtsY"/>
    <property type="match status" value="1"/>
</dbReference>
<dbReference type="GO" id="GO:0005525">
    <property type="term" value="F:GTP binding"/>
    <property type="evidence" value="ECO:0007669"/>
    <property type="project" value="UniProtKB-UniRule"/>
</dbReference>
<feature type="compositionally biased region" description="Low complexity" evidence="11">
    <location>
        <begin position="25"/>
        <end position="35"/>
    </location>
</feature>
<name>R1IWE2_9GAMM</name>
<keyword evidence="2 10" id="KW-0963">Cytoplasm</keyword>
<organism evidence="13 14">
    <name type="scientific">Grimontia indica</name>
    <dbReference type="NCBI Taxonomy" id="1056512"/>
    <lineage>
        <taxon>Bacteria</taxon>
        <taxon>Pseudomonadati</taxon>
        <taxon>Pseudomonadota</taxon>
        <taxon>Gammaproteobacteria</taxon>
        <taxon>Vibrionales</taxon>
        <taxon>Vibrionaceae</taxon>
        <taxon>Grimontia</taxon>
    </lineage>
</organism>
<dbReference type="InterPro" id="IPR013822">
    <property type="entry name" value="Signal_recog_particl_SRP54_hlx"/>
</dbReference>
<evidence type="ECO:0000256" key="2">
    <source>
        <dbReference type="ARBA" id="ARBA00022490"/>
    </source>
</evidence>
<accession>R1IWE2</accession>
<evidence type="ECO:0000256" key="8">
    <source>
        <dbReference type="ARBA" id="ARBA00048027"/>
    </source>
</evidence>
<evidence type="ECO:0000313" key="14">
    <source>
        <dbReference type="Proteomes" id="UP000011223"/>
    </source>
</evidence>
<dbReference type="Proteomes" id="UP000011223">
    <property type="component" value="Unassembled WGS sequence"/>
</dbReference>
<dbReference type="Gene3D" id="3.40.50.300">
    <property type="entry name" value="P-loop containing nucleotide triphosphate hydrolases"/>
    <property type="match status" value="1"/>
</dbReference>
<feature type="binding site" evidence="10">
    <location>
        <begin position="434"/>
        <end position="438"/>
    </location>
    <ligand>
        <name>GTP</name>
        <dbReference type="ChEBI" id="CHEBI:37565"/>
    </ligand>
</feature>
<feature type="domain" description="SRP54-type proteins GTP-binding" evidence="12">
    <location>
        <begin position="519"/>
        <end position="532"/>
    </location>
</feature>
<protein>
    <recommendedName>
        <fullName evidence="10">Signal recognition particle receptor FtsY</fullName>
        <shortName evidence="10">SRP receptor</shortName>
        <ecNumber evidence="10">3.6.5.4</ecNumber>
    </recommendedName>
</protein>
<keyword evidence="6 10" id="KW-0472">Membrane</keyword>
<dbReference type="PROSITE" id="PS00300">
    <property type="entry name" value="SRP54"/>
    <property type="match status" value="1"/>
</dbReference>
<gene>
    <name evidence="10" type="primary">ftsY</name>
    <name evidence="13" type="ORF">D515_01699</name>
</gene>
<comment type="subunit">
    <text evidence="10">Part of the signal recognition particle protein translocation system, which is composed of SRP and FtsY. SRP is a ribonucleoprotein composed of Ffh and a 4.5S RNA molecule.</text>
</comment>
<keyword evidence="1 10" id="KW-1003">Cell membrane</keyword>
<dbReference type="SMART" id="SM00962">
    <property type="entry name" value="SRP54"/>
    <property type="match status" value="1"/>
</dbReference>
<dbReference type="GO" id="GO:0005047">
    <property type="term" value="F:signal recognition particle binding"/>
    <property type="evidence" value="ECO:0007669"/>
    <property type="project" value="TreeGrafter"/>
</dbReference>
<dbReference type="InterPro" id="IPR000897">
    <property type="entry name" value="SRP54_GTPase_dom"/>
</dbReference>
<dbReference type="InterPro" id="IPR042101">
    <property type="entry name" value="SRP54_N_sf"/>
</dbReference>
<dbReference type="PANTHER" id="PTHR43134">
    <property type="entry name" value="SIGNAL RECOGNITION PARTICLE RECEPTOR SUBUNIT ALPHA"/>
    <property type="match status" value="1"/>
</dbReference>
<dbReference type="RefSeq" id="WP_002535425.1">
    <property type="nucleotide sequence ID" value="NZ_ANFM02000002.1"/>
</dbReference>
<dbReference type="InterPro" id="IPR004390">
    <property type="entry name" value="SR_rcpt_FtsY"/>
</dbReference>
<dbReference type="GO" id="GO:0003924">
    <property type="term" value="F:GTPase activity"/>
    <property type="evidence" value="ECO:0007669"/>
    <property type="project" value="UniProtKB-UniRule"/>
</dbReference>
<reference evidence="13 14" key="1">
    <citation type="journal article" date="2014" name="PLoS ONE">
        <title>Grimontia indica AK16(T), sp. nov., Isolated from a Seawater Sample Reports the Presence of Pathogenic Genes Similar to Vibrio Genus.</title>
        <authorList>
            <person name="Singh A."/>
            <person name="Vaidya B."/>
            <person name="Khatri I."/>
            <person name="Srinivas T.N."/>
            <person name="Subramanian S."/>
            <person name="Korpole S."/>
            <person name="Pinnaka A.K."/>
        </authorList>
    </citation>
    <scope>NUCLEOTIDE SEQUENCE [LARGE SCALE GENOMIC DNA]</scope>
    <source>
        <strain evidence="13 14">AK16</strain>
    </source>
</reference>
<dbReference type="EC" id="3.6.5.4" evidence="10"/>
<dbReference type="HAMAP" id="MF_00920">
    <property type="entry name" value="FtsY"/>
    <property type="match status" value="1"/>
</dbReference>
<dbReference type="PANTHER" id="PTHR43134:SF1">
    <property type="entry name" value="SIGNAL RECOGNITION PARTICLE RECEPTOR SUBUNIT ALPHA"/>
    <property type="match status" value="1"/>
</dbReference>
<evidence type="ECO:0000256" key="7">
    <source>
        <dbReference type="ARBA" id="ARBA00023170"/>
    </source>
</evidence>